<dbReference type="EMBL" id="JBHTMC010000010">
    <property type="protein sequence ID" value="MFD1263097.1"/>
    <property type="molecule type" value="Genomic_DNA"/>
</dbReference>
<dbReference type="CDD" id="cd03819">
    <property type="entry name" value="GT4_WavL-like"/>
    <property type="match status" value="1"/>
</dbReference>
<evidence type="ECO:0000259" key="1">
    <source>
        <dbReference type="Pfam" id="PF00534"/>
    </source>
</evidence>
<evidence type="ECO:0000313" key="3">
    <source>
        <dbReference type="EMBL" id="MFD1263097.1"/>
    </source>
</evidence>
<sequence>MKPLKVLQLLPALDSGGVERGTLEIARALVAAGHESVVLSKGGRLVEPLQREGSRHIMLDLGRKSPTTFLQYRALRRLFEVEHFDIVHARSRLPAWVAWLAWRGMPESARPHFVTTVHGMHSVSRYSAIMCAGERVIAVSDTVRDYIRTHYPPARWPHLTDDRITVIPRGIDPAEFPRDYQPSSEWLVRFHAEFPRIGQRKVLTLPGRLTRLKGHHDFITLTGKLVADGLDVVGLIVGGDDPKRPGYAKEIRERVQAEGLGERIVFTGHRSDVREIYAISDCVLSLSSTPESFGRTVLEPLAMGRPVVGYAHGGVAEILAELFPQGAVAKGDVEGAARSIKHALTGLNATVGPSYRYLLDEMQSATLSLYSSLTGYPRQPRDNKGSDCS</sequence>
<dbReference type="Pfam" id="PF00534">
    <property type="entry name" value="Glycos_transf_1"/>
    <property type="match status" value="1"/>
</dbReference>
<keyword evidence="4" id="KW-1185">Reference proteome</keyword>
<accession>A0ABW3WBU3</accession>
<proteinExistence type="predicted"/>
<comment type="caution">
    <text evidence="3">The sequence shown here is derived from an EMBL/GenBank/DDBJ whole genome shotgun (WGS) entry which is preliminary data.</text>
</comment>
<feature type="domain" description="Glycosyltransferase subfamily 4-like N-terminal" evidence="2">
    <location>
        <begin position="16"/>
        <end position="174"/>
    </location>
</feature>
<dbReference type="Pfam" id="PF13439">
    <property type="entry name" value="Glyco_transf_4"/>
    <property type="match status" value="1"/>
</dbReference>
<protein>
    <submittedName>
        <fullName evidence="3">Glycosyltransferase family 4 protein</fullName>
    </submittedName>
</protein>
<organism evidence="3 4">
    <name type="scientific">Thauera mechernichensis</name>
    <dbReference type="NCBI Taxonomy" id="82788"/>
    <lineage>
        <taxon>Bacteria</taxon>
        <taxon>Pseudomonadati</taxon>
        <taxon>Pseudomonadota</taxon>
        <taxon>Betaproteobacteria</taxon>
        <taxon>Rhodocyclales</taxon>
        <taxon>Zoogloeaceae</taxon>
        <taxon>Thauera</taxon>
    </lineage>
</organism>
<reference evidence="4" key="1">
    <citation type="journal article" date="2019" name="Int. J. Syst. Evol. Microbiol.">
        <title>The Global Catalogue of Microorganisms (GCM) 10K type strain sequencing project: providing services to taxonomists for standard genome sequencing and annotation.</title>
        <authorList>
            <consortium name="The Broad Institute Genomics Platform"/>
            <consortium name="The Broad Institute Genome Sequencing Center for Infectious Disease"/>
            <person name="Wu L."/>
            <person name="Ma J."/>
        </authorList>
    </citation>
    <scope>NUCLEOTIDE SEQUENCE [LARGE SCALE GENOMIC DNA]</scope>
    <source>
        <strain evidence="4">CCUG 48884</strain>
    </source>
</reference>
<name>A0ABW3WBU3_9RHOO</name>
<dbReference type="Gene3D" id="3.40.50.2000">
    <property type="entry name" value="Glycogen Phosphorylase B"/>
    <property type="match status" value="2"/>
</dbReference>
<dbReference type="RefSeq" id="WP_002942639.1">
    <property type="nucleotide sequence ID" value="NZ_JARQZE010000010.1"/>
</dbReference>
<dbReference type="InterPro" id="IPR001296">
    <property type="entry name" value="Glyco_trans_1"/>
</dbReference>
<evidence type="ECO:0000313" key="4">
    <source>
        <dbReference type="Proteomes" id="UP001597158"/>
    </source>
</evidence>
<gene>
    <name evidence="3" type="ORF">ACFQ4M_05830</name>
</gene>
<dbReference type="SUPFAM" id="SSF53756">
    <property type="entry name" value="UDP-Glycosyltransferase/glycogen phosphorylase"/>
    <property type="match status" value="1"/>
</dbReference>
<dbReference type="InterPro" id="IPR028098">
    <property type="entry name" value="Glyco_trans_4-like_N"/>
</dbReference>
<dbReference type="Proteomes" id="UP001597158">
    <property type="component" value="Unassembled WGS sequence"/>
</dbReference>
<dbReference type="PANTHER" id="PTHR12526">
    <property type="entry name" value="GLYCOSYLTRANSFERASE"/>
    <property type="match status" value="1"/>
</dbReference>
<feature type="domain" description="Glycosyl transferase family 1" evidence="1">
    <location>
        <begin position="196"/>
        <end position="345"/>
    </location>
</feature>
<evidence type="ECO:0000259" key="2">
    <source>
        <dbReference type="Pfam" id="PF13439"/>
    </source>
</evidence>
<dbReference type="PANTHER" id="PTHR12526:SF638">
    <property type="entry name" value="SPORE COAT PROTEIN SA"/>
    <property type="match status" value="1"/>
</dbReference>